<evidence type="ECO:0000256" key="1">
    <source>
        <dbReference type="ARBA" id="ARBA00004613"/>
    </source>
</evidence>
<comment type="subcellular location">
    <subcellularLocation>
        <location evidence="1">Secreted</location>
    </subcellularLocation>
</comment>
<evidence type="ECO:0000313" key="7">
    <source>
        <dbReference type="RefSeq" id="XP_013926260.1"/>
    </source>
</evidence>
<evidence type="ECO:0000313" key="6">
    <source>
        <dbReference type="Proteomes" id="UP000504617"/>
    </source>
</evidence>
<dbReference type="GO" id="GO:0006508">
    <property type="term" value="P:proteolysis"/>
    <property type="evidence" value="ECO:0007669"/>
    <property type="project" value="InterPro"/>
</dbReference>
<dbReference type="CDD" id="cd04269">
    <property type="entry name" value="ZnMc_adamalysin_II_like"/>
    <property type="match status" value="1"/>
</dbReference>
<dbReference type="GO" id="GO:0004222">
    <property type="term" value="F:metalloendopeptidase activity"/>
    <property type="evidence" value="ECO:0007669"/>
    <property type="project" value="InterPro"/>
</dbReference>
<gene>
    <name evidence="7" type="primary">LOC106552490</name>
</gene>
<dbReference type="InterPro" id="IPR024079">
    <property type="entry name" value="MetalloPept_cat_dom_sf"/>
</dbReference>
<dbReference type="KEGG" id="tsr:106552490"/>
<dbReference type="Proteomes" id="UP000504617">
    <property type="component" value="Unplaced"/>
</dbReference>
<keyword evidence="6" id="KW-1185">Reference proteome</keyword>
<dbReference type="SUPFAM" id="SSF55486">
    <property type="entry name" value="Metalloproteases ('zincins'), catalytic domain"/>
    <property type="match status" value="1"/>
</dbReference>
<feature type="binding site" evidence="4">
    <location>
        <position position="115"/>
    </location>
    <ligand>
        <name>Zn(2+)</name>
        <dbReference type="ChEBI" id="CHEBI:29105"/>
        <note>catalytic</note>
    </ligand>
</feature>
<evidence type="ECO:0000259" key="5">
    <source>
        <dbReference type="PROSITE" id="PS50215"/>
    </source>
</evidence>
<evidence type="ECO:0000256" key="3">
    <source>
        <dbReference type="ARBA" id="ARBA00023157"/>
    </source>
</evidence>
<dbReference type="GO" id="GO:0005576">
    <property type="term" value="C:extracellular region"/>
    <property type="evidence" value="ECO:0007669"/>
    <property type="project" value="UniProtKB-SubCell"/>
</dbReference>
<dbReference type="PANTHER" id="PTHR11905:SF32">
    <property type="entry name" value="DISINTEGRIN AND METALLOPROTEINASE DOMAIN-CONTAINING PROTEIN 28"/>
    <property type="match status" value="1"/>
</dbReference>
<feature type="active site" evidence="4">
    <location>
        <position position="106"/>
    </location>
</feature>
<keyword evidence="2" id="KW-0964">Secreted</keyword>
<dbReference type="RefSeq" id="XP_013926260.1">
    <property type="nucleotide sequence ID" value="XM_014070785.1"/>
</dbReference>
<proteinExistence type="predicted"/>
<keyword evidence="4" id="KW-0862">Zinc</keyword>
<sequence length="134" mass="14437">MINFINVVYKALGIHVVLIGLNIWCDGDKIVVSATEDNLFSFSVWRQKNLKHKKNDNTQLLTGVQFNGGSFGYAPLRGMCDPWISVGIVQDHSKDVSLVASTMAHEIGHSVGMEHDANSCTCKGGPCIMAASGG</sequence>
<dbReference type="PANTHER" id="PTHR11905">
    <property type="entry name" value="ADAM A DISINTEGRIN AND METALLOPROTEASE DOMAIN"/>
    <property type="match status" value="1"/>
</dbReference>
<dbReference type="GeneID" id="106552490"/>
<dbReference type="GO" id="GO:0046872">
    <property type="term" value="F:metal ion binding"/>
    <property type="evidence" value="ECO:0007669"/>
    <property type="project" value="UniProtKB-KW"/>
</dbReference>
<feature type="disulfide bond" evidence="4">
    <location>
        <begin position="122"/>
        <end position="127"/>
    </location>
</feature>
<comment type="caution">
    <text evidence="4">Lacks conserved residue(s) required for the propagation of feature annotation.</text>
</comment>
<feature type="binding site" evidence="4">
    <location>
        <position position="105"/>
    </location>
    <ligand>
        <name>Zn(2+)</name>
        <dbReference type="ChEBI" id="CHEBI:29105"/>
        <note>catalytic</note>
    </ligand>
</feature>
<name>A0A6I9YRK0_9SAUR</name>
<protein>
    <submittedName>
        <fullName evidence="7">Zinc metalloproteinase-disintegrin-like batroxstatin-3</fullName>
    </submittedName>
</protein>
<dbReference type="GO" id="GO:0005886">
    <property type="term" value="C:plasma membrane"/>
    <property type="evidence" value="ECO:0007669"/>
    <property type="project" value="TreeGrafter"/>
</dbReference>
<dbReference type="AlphaFoldDB" id="A0A6I9YRK0"/>
<accession>A0A6I9YRK0</accession>
<reference evidence="7" key="1">
    <citation type="submission" date="2025-08" db="UniProtKB">
        <authorList>
            <consortium name="RefSeq"/>
        </authorList>
    </citation>
    <scope>IDENTIFICATION</scope>
    <source>
        <tissue evidence="7">Skeletal muscle</tissue>
    </source>
</reference>
<dbReference type="Pfam" id="PF01421">
    <property type="entry name" value="Reprolysin"/>
    <property type="match status" value="1"/>
</dbReference>
<feature type="binding site" evidence="4">
    <location>
        <position position="109"/>
    </location>
    <ligand>
        <name>Zn(2+)</name>
        <dbReference type="ChEBI" id="CHEBI:29105"/>
        <note>catalytic</note>
    </ligand>
</feature>
<evidence type="ECO:0000256" key="4">
    <source>
        <dbReference type="PROSITE-ProRule" id="PRU00276"/>
    </source>
</evidence>
<dbReference type="InterPro" id="IPR001590">
    <property type="entry name" value="Peptidase_M12B"/>
</dbReference>
<keyword evidence="3 4" id="KW-1015">Disulfide bond</keyword>
<keyword evidence="4" id="KW-0479">Metal-binding</keyword>
<feature type="domain" description="Peptidase M12B" evidence="5">
    <location>
        <begin position="1"/>
        <end position="134"/>
    </location>
</feature>
<dbReference type="OrthoDB" id="5951731at2759"/>
<dbReference type="Gene3D" id="3.40.390.10">
    <property type="entry name" value="Collagenase (Catalytic Domain)"/>
    <property type="match status" value="1"/>
</dbReference>
<organism evidence="6 7">
    <name type="scientific">Thamnophis sirtalis</name>
    <dbReference type="NCBI Taxonomy" id="35019"/>
    <lineage>
        <taxon>Eukaryota</taxon>
        <taxon>Metazoa</taxon>
        <taxon>Chordata</taxon>
        <taxon>Craniata</taxon>
        <taxon>Vertebrata</taxon>
        <taxon>Euteleostomi</taxon>
        <taxon>Lepidosauria</taxon>
        <taxon>Squamata</taxon>
        <taxon>Bifurcata</taxon>
        <taxon>Unidentata</taxon>
        <taxon>Episquamata</taxon>
        <taxon>Toxicofera</taxon>
        <taxon>Serpentes</taxon>
        <taxon>Colubroidea</taxon>
        <taxon>Colubridae</taxon>
        <taxon>Natricinae</taxon>
        <taxon>Thamnophis</taxon>
    </lineage>
</organism>
<evidence type="ECO:0000256" key="2">
    <source>
        <dbReference type="ARBA" id="ARBA00022525"/>
    </source>
</evidence>
<dbReference type="InterPro" id="IPR034027">
    <property type="entry name" value="Reprolysin_adamalysin"/>
</dbReference>
<dbReference type="PROSITE" id="PS50215">
    <property type="entry name" value="ADAM_MEPRO"/>
    <property type="match status" value="1"/>
</dbReference>